<organism evidence="13 14">
    <name type="scientific">Pleurodeles waltl</name>
    <name type="common">Iberian ribbed newt</name>
    <dbReference type="NCBI Taxonomy" id="8319"/>
    <lineage>
        <taxon>Eukaryota</taxon>
        <taxon>Metazoa</taxon>
        <taxon>Chordata</taxon>
        <taxon>Craniata</taxon>
        <taxon>Vertebrata</taxon>
        <taxon>Euteleostomi</taxon>
        <taxon>Amphibia</taxon>
        <taxon>Batrachia</taxon>
        <taxon>Caudata</taxon>
        <taxon>Salamandroidea</taxon>
        <taxon>Salamandridae</taxon>
        <taxon>Pleurodelinae</taxon>
        <taxon>Pleurodeles</taxon>
    </lineage>
</organism>
<dbReference type="Gene3D" id="2.60.40.690">
    <property type="entry name" value="Alpha-macroglobulin, receptor-binding domain"/>
    <property type="match status" value="1"/>
</dbReference>
<feature type="signal peptide" evidence="10">
    <location>
        <begin position="1"/>
        <end position="19"/>
    </location>
</feature>
<evidence type="ECO:0000256" key="5">
    <source>
        <dbReference type="ARBA" id="ARBA00022729"/>
    </source>
</evidence>
<evidence type="ECO:0008006" key="15">
    <source>
        <dbReference type="Google" id="ProtNLM"/>
    </source>
</evidence>
<dbReference type="Gene3D" id="2.60.40.1940">
    <property type="match status" value="1"/>
</dbReference>
<dbReference type="InterPro" id="IPR013783">
    <property type="entry name" value="Ig-like_fold"/>
</dbReference>
<evidence type="ECO:0000256" key="6">
    <source>
        <dbReference type="ARBA" id="ARBA00022900"/>
    </source>
</evidence>
<dbReference type="SUPFAM" id="SSF49410">
    <property type="entry name" value="Alpha-macroglobulin receptor domain"/>
    <property type="match status" value="1"/>
</dbReference>
<dbReference type="PANTHER" id="PTHR11412">
    <property type="entry name" value="MACROGLOBULIN / COMPLEMENT"/>
    <property type="match status" value="1"/>
</dbReference>
<evidence type="ECO:0000313" key="13">
    <source>
        <dbReference type="EMBL" id="KAJ1134671.1"/>
    </source>
</evidence>
<evidence type="ECO:0000256" key="7">
    <source>
        <dbReference type="ARBA" id="ARBA00022966"/>
    </source>
</evidence>
<evidence type="ECO:0000256" key="1">
    <source>
        <dbReference type="ARBA" id="ARBA00004613"/>
    </source>
</evidence>
<dbReference type="InterPro" id="IPR009048">
    <property type="entry name" value="A-macroglobulin_rcpt-bd"/>
</dbReference>
<dbReference type="Pfam" id="PF00207">
    <property type="entry name" value="A2M"/>
    <property type="match status" value="1"/>
</dbReference>
<dbReference type="InterPro" id="IPR041425">
    <property type="entry name" value="C3/4/5_MG1"/>
</dbReference>
<dbReference type="Pfam" id="PF07703">
    <property type="entry name" value="A2M_BRD"/>
    <property type="match status" value="1"/>
</dbReference>
<dbReference type="SMART" id="SM00643">
    <property type="entry name" value="C345C"/>
    <property type="match status" value="1"/>
</dbReference>
<evidence type="ECO:0000259" key="12">
    <source>
        <dbReference type="PROSITE" id="PS50189"/>
    </source>
</evidence>
<dbReference type="GO" id="GO:0005615">
    <property type="term" value="C:extracellular space"/>
    <property type="evidence" value="ECO:0007669"/>
    <property type="project" value="InterPro"/>
</dbReference>
<dbReference type="InterPro" id="IPR011626">
    <property type="entry name" value="Alpha-macroglobulin_TED"/>
</dbReference>
<evidence type="ECO:0000256" key="3">
    <source>
        <dbReference type="ARBA" id="ARBA00022525"/>
    </source>
</evidence>
<dbReference type="Gene3D" id="2.60.40.10">
    <property type="entry name" value="Immunoglobulins"/>
    <property type="match status" value="2"/>
</dbReference>
<dbReference type="FunFam" id="2.60.40.1940:FF:000001">
    <property type="entry name" value="Complement component C3"/>
    <property type="match status" value="1"/>
</dbReference>
<dbReference type="InterPro" id="IPR019742">
    <property type="entry name" value="MacrogloblnA2_CS"/>
</dbReference>
<feature type="domain" description="Anaphylatoxin-like" evidence="11">
    <location>
        <begin position="685"/>
        <end position="721"/>
    </location>
</feature>
<dbReference type="InterPro" id="IPR041555">
    <property type="entry name" value="MG3"/>
</dbReference>
<dbReference type="InterPro" id="IPR050473">
    <property type="entry name" value="A2M/Complement_sys"/>
</dbReference>
<sequence length="1704" mass="191721">MGLLVQLAWICALVNLARPAPAVLVTAPNIIHVDVAESVAVQVEGLTSDINIEVYFENQLKNKRCSNIETFTLTSANNYMEVKKLKITSQQMKTCELDILKKKKYIQLVAVGPVFPKAKKVPILLSTKRGYLFIQTEKPIYTPAQEVKFRVFILDHVMRPVDDSVTVTVYNAQGLQVKKSEKRSDIGIMNEQITIPDISDPGVWTITAMYTSSPESNSSTQFEVKKYVLPNFEVKILVNQPYFLLTEKVFDFIVEASYVYGKSVRGVSYVRFAILDVDGTKKFLRGTEQQITLEEGKAKVSLTSENISSSCQSFNLSLADLEGRHLYISVTVLETANGALEDQELSTVKFVTSPYVVDLSKTERYFVPGTSFKVQAVVSHTDGSMAAGIPVKMAVQVNGAQLPSSATQKSDQNGVLVHFINTPTTAKTLDISATVGVGENSESSKVTVSAYQSSSQSYLHIQARTSMPVNPGSLVSFNLKAVTAKPETINFLYFMALNKGQILFLRRVAKADLTNIQFTITREMIPSFRLVVYYYLREEIVANSVWMDVEDSCEGRLHVESSVRDYLKPGGHLRVTIETDDQAKVALAVIDTAVYILNKKNKLTQKKVFQAMNEYDLGCTMGNGRDFNGVFEDAGLSFISSQTASKLREGYGCKAQPKRKKRALDYQTTISNKLEEFTDPKLKQCCRSGIALLPPHMKRSCEQRSKKVGDEKCRNALKTCCDFAAEQRKKYRRVTTGLGRTLSEDEEEDFFGEDTIEARTYFPESWLWKTVTVNKKHIEPTFVPDSITTWEIQAISVSRGRGFCVAEPVKVKVFQPFHIYLPLPYSVKRFEQLEIRPTLYNYVSEDLEMRVSLEKTEGLCSPATSSQEKTYKVLVPRNSAVTVPFSIVPLTKMNIPITVMAQGPFGDGDKITKILKIVREGVTKLEEKTYNIDTNELMGRAFVIPGAEPSNMIPDGDVRISVRASADTSIETVNNSLAADGVSRLIRVPTGCAEQTMIYMAPGVYAMKYLDETEQWTQLGPERRDEARETMENGHTRLLSFRKNDGSYGAWITTPSSTWLTAFVAKILSICRDHINVKDDTILTAVDFLMKHQLESNGAFKDPAPVWHREMQGGVGGLEGEVALTAFVTIALHHTMDVHTGPDKSKVRLSIEKAAQYLQQKLPSLQRPYTVAITAYALTLVSDSDSAKKEADSYLMDFATKAKDGRMLYWESKDSDRLHSEAKADRVPSASAITVEGTAYALMQALLRNDILRANKIVLWLTEQQNYGGGFKSTQDTVVALEALSRYWTKTYSIEGANIALSISSPQRKYNKRLSLDKYSKQVQDQLQFSLGNDLHVEVQGKGKATLTIQRLYNVMQVENNTCQELNLEIELTEDLQETVPPDDYNDDYDYNQGDEVSEEPSARIHWHDLRSRRKRQAVPAEGKAKEVVYIVHLWRKQQSKQSGMAIVDITMLSGFDPNLDDLNELRSLVDRYISHYEYQHGRLLLYFETVPVEKDHISFRATQTVKVGSLQPASATLYEFYEPDQKCSIFYNLPSRSKMVSALCTEEVCQCAEGPCPKKTTTLSIAEDVDPRHSHACYSPRVKYGYKVKLVSTSDVNSFKVYKMQILEVLQSSKDEKIKAGQFRNFIKRKTCRMELKIGKEYLLMGQDGDTNDTEGELQYLLESNSWIEELATEGNCRASIHRSKCRQVQKFMEDYQNNGCMV</sequence>
<evidence type="ECO:0000313" key="14">
    <source>
        <dbReference type="Proteomes" id="UP001066276"/>
    </source>
</evidence>
<dbReference type="Gene3D" id="6.20.50.160">
    <property type="match status" value="1"/>
</dbReference>
<dbReference type="InterPro" id="IPR008993">
    <property type="entry name" value="TIMP-like_OB-fold"/>
</dbReference>
<dbReference type="Pfam" id="PF07677">
    <property type="entry name" value="A2M_recep"/>
    <property type="match status" value="1"/>
</dbReference>
<keyword evidence="9" id="KW-0325">Glycoprotein</keyword>
<dbReference type="InterPro" id="IPR001599">
    <property type="entry name" value="Macroglobln_a2"/>
</dbReference>
<dbReference type="FunFam" id="6.20.50.160:FF:000001">
    <property type="entry name" value="Complement component 4"/>
    <property type="match status" value="1"/>
</dbReference>
<comment type="subcellular location">
    <subcellularLocation>
        <location evidence="1">Secreted</location>
    </subcellularLocation>
</comment>
<keyword evidence="5 10" id="KW-0732">Signal</keyword>
<dbReference type="Gene3D" id="2.60.40.1930">
    <property type="match status" value="3"/>
</dbReference>
<keyword evidence="6" id="KW-0722">Serine protease inhibitor</keyword>
<dbReference type="InterPro" id="IPR018081">
    <property type="entry name" value="Anaphylatoxin_comp_syst"/>
</dbReference>
<dbReference type="InterPro" id="IPR011625">
    <property type="entry name" value="A2M_N_BRD"/>
</dbReference>
<dbReference type="SMART" id="SM01359">
    <property type="entry name" value="A2M_N_2"/>
    <property type="match status" value="1"/>
</dbReference>
<feature type="domain" description="NTR" evidence="12">
    <location>
        <begin position="1557"/>
        <end position="1702"/>
    </location>
</feature>
<proteinExistence type="inferred from homology"/>
<dbReference type="SMART" id="SM01419">
    <property type="entry name" value="Thiol-ester_cl"/>
    <property type="match status" value="1"/>
</dbReference>
<dbReference type="Gene3D" id="2.40.50.120">
    <property type="match status" value="1"/>
</dbReference>
<dbReference type="InterPro" id="IPR018933">
    <property type="entry name" value="Netrin_module_non-TIMP"/>
</dbReference>
<gene>
    <name evidence="13" type="ORF">NDU88_001122</name>
</gene>
<dbReference type="PANTHER" id="PTHR11412:SF86">
    <property type="entry name" value="COMPLEMENT C4-A-RELATED"/>
    <property type="match status" value="1"/>
</dbReference>
<dbReference type="InterPro" id="IPR001134">
    <property type="entry name" value="Netrin_domain"/>
</dbReference>
<dbReference type="SUPFAM" id="SSF48239">
    <property type="entry name" value="Terpenoid cyclases/Protein prenyltransferases"/>
    <property type="match status" value="1"/>
</dbReference>
<evidence type="ECO:0000256" key="2">
    <source>
        <dbReference type="ARBA" id="ARBA00010952"/>
    </source>
</evidence>
<dbReference type="InterPro" id="IPR040839">
    <property type="entry name" value="MG4"/>
</dbReference>
<dbReference type="FunFam" id="2.40.50.120:FF:000013">
    <property type="entry name" value="Complement C3"/>
    <property type="match status" value="1"/>
</dbReference>
<reference evidence="13" key="1">
    <citation type="journal article" date="2022" name="bioRxiv">
        <title>Sequencing and chromosome-scale assembly of the giantPleurodeles waltlgenome.</title>
        <authorList>
            <person name="Brown T."/>
            <person name="Elewa A."/>
            <person name="Iarovenko S."/>
            <person name="Subramanian E."/>
            <person name="Araus A.J."/>
            <person name="Petzold A."/>
            <person name="Susuki M."/>
            <person name="Suzuki K.-i.T."/>
            <person name="Hayashi T."/>
            <person name="Toyoda A."/>
            <person name="Oliveira C."/>
            <person name="Osipova E."/>
            <person name="Leigh N.D."/>
            <person name="Simon A."/>
            <person name="Yun M.H."/>
        </authorList>
    </citation>
    <scope>NUCLEOTIDE SEQUENCE</scope>
    <source>
        <strain evidence="13">20211129_DDA</strain>
        <tissue evidence="13">Liver</tissue>
    </source>
</reference>
<comment type="similarity">
    <text evidence="2">Belongs to the protease inhibitor I39 (alpha-2-macroglobulin) family.</text>
</comment>
<dbReference type="Pfam" id="PF17790">
    <property type="entry name" value="MG1"/>
    <property type="match status" value="1"/>
</dbReference>
<comment type="caution">
    <text evidence="13">The sequence shown here is derived from an EMBL/GenBank/DDBJ whole genome shotgun (WGS) entry which is preliminary data.</text>
</comment>
<dbReference type="PROSITE" id="PS00477">
    <property type="entry name" value="ALPHA_2_MACROGLOBULIN"/>
    <property type="match status" value="1"/>
</dbReference>
<keyword evidence="8" id="KW-1015">Disulfide bond</keyword>
<dbReference type="GO" id="GO:0006956">
    <property type="term" value="P:complement activation"/>
    <property type="evidence" value="ECO:0007669"/>
    <property type="project" value="TreeGrafter"/>
</dbReference>
<dbReference type="GO" id="GO:0004867">
    <property type="term" value="F:serine-type endopeptidase inhibitor activity"/>
    <property type="evidence" value="ECO:0007669"/>
    <property type="project" value="UniProtKB-KW"/>
</dbReference>
<dbReference type="InterPro" id="IPR008930">
    <property type="entry name" value="Terpenoid_cyclase/PrenylTrfase"/>
</dbReference>
<keyword evidence="14" id="KW-1185">Reference proteome</keyword>
<dbReference type="SUPFAM" id="SSF50242">
    <property type="entry name" value="TIMP-like"/>
    <property type="match status" value="1"/>
</dbReference>
<dbReference type="InterPro" id="IPR054587">
    <property type="entry name" value="CO4A-B_CUB_C"/>
</dbReference>
<dbReference type="Gene3D" id="2.20.130.20">
    <property type="match status" value="1"/>
</dbReference>
<dbReference type="InterPro" id="IPR047565">
    <property type="entry name" value="Alpha-macroglob_thiol-ester_cl"/>
</dbReference>
<dbReference type="SMART" id="SM00104">
    <property type="entry name" value="ANATO"/>
    <property type="match status" value="1"/>
</dbReference>
<evidence type="ECO:0000256" key="8">
    <source>
        <dbReference type="ARBA" id="ARBA00023157"/>
    </source>
</evidence>
<dbReference type="Pfam" id="PF01835">
    <property type="entry name" value="MG2"/>
    <property type="match status" value="1"/>
</dbReference>
<dbReference type="SMART" id="SM01360">
    <property type="entry name" value="A2M"/>
    <property type="match status" value="1"/>
</dbReference>
<dbReference type="Pfam" id="PF07678">
    <property type="entry name" value="TED_complement"/>
    <property type="match status" value="1"/>
</dbReference>
<dbReference type="Gene3D" id="2.60.120.1540">
    <property type="match status" value="1"/>
</dbReference>
<evidence type="ECO:0000256" key="4">
    <source>
        <dbReference type="ARBA" id="ARBA00022690"/>
    </source>
</evidence>
<dbReference type="SUPFAM" id="SSF47686">
    <property type="entry name" value="Anaphylotoxins (complement system)"/>
    <property type="match status" value="1"/>
</dbReference>
<dbReference type="FunFam" id="2.60.40.10:FF:000155">
    <property type="entry name" value="complement C3 isoform X1"/>
    <property type="match status" value="1"/>
</dbReference>
<dbReference type="PROSITE" id="PS01178">
    <property type="entry name" value="ANAPHYLATOXIN_2"/>
    <property type="match status" value="1"/>
</dbReference>
<dbReference type="Gene3D" id="1.20.91.20">
    <property type="entry name" value="Anaphylotoxins (complement system)"/>
    <property type="match status" value="1"/>
</dbReference>
<dbReference type="PROSITE" id="PS50189">
    <property type="entry name" value="NTR"/>
    <property type="match status" value="1"/>
</dbReference>
<feature type="chain" id="PRO_5043339145" description="Complement C4 gamma chain" evidence="10">
    <location>
        <begin position="20"/>
        <end position="1704"/>
    </location>
</feature>
<dbReference type="InterPro" id="IPR036595">
    <property type="entry name" value="A-macroglobulin_rcpt-bd_sf"/>
</dbReference>
<dbReference type="EMBL" id="JANPWB010000010">
    <property type="protein sequence ID" value="KAJ1134671.1"/>
    <property type="molecule type" value="Genomic_DNA"/>
</dbReference>
<dbReference type="Pfam" id="PF22661">
    <property type="entry name" value="CO4A-B_CUB_C"/>
    <property type="match status" value="1"/>
</dbReference>
<dbReference type="Proteomes" id="UP001066276">
    <property type="component" value="Chromosome 6"/>
</dbReference>
<keyword evidence="3" id="KW-0964">Secreted</keyword>
<protein>
    <recommendedName>
        <fullName evidence="15">Complement C4 gamma chain</fullName>
    </recommendedName>
</protein>
<dbReference type="SMART" id="SM01361">
    <property type="entry name" value="A2M_recep"/>
    <property type="match status" value="1"/>
</dbReference>
<dbReference type="Gene3D" id="1.50.10.20">
    <property type="match status" value="1"/>
</dbReference>
<keyword evidence="4" id="KW-0646">Protease inhibitor</keyword>
<dbReference type="Pfam" id="PF17791">
    <property type="entry name" value="MG3"/>
    <property type="match status" value="1"/>
</dbReference>
<evidence type="ECO:0000256" key="10">
    <source>
        <dbReference type="SAM" id="SignalP"/>
    </source>
</evidence>
<dbReference type="CDD" id="cd02896">
    <property type="entry name" value="complement_C3_C4_C5"/>
    <property type="match status" value="1"/>
</dbReference>
<dbReference type="FunFam" id="2.60.40.1930:FF:000001">
    <property type="entry name" value="CD109 isoform 3"/>
    <property type="match status" value="1"/>
</dbReference>
<dbReference type="Pfam" id="PF01759">
    <property type="entry name" value="NTR"/>
    <property type="match status" value="1"/>
</dbReference>
<dbReference type="Pfam" id="PF17789">
    <property type="entry name" value="MG4"/>
    <property type="match status" value="1"/>
</dbReference>
<dbReference type="CDD" id="cd00017">
    <property type="entry name" value="ANATO"/>
    <property type="match status" value="1"/>
</dbReference>
<accession>A0AAV7Q2Q5</accession>
<evidence type="ECO:0000256" key="9">
    <source>
        <dbReference type="ARBA" id="ARBA00023180"/>
    </source>
</evidence>
<name>A0AAV7Q2Q5_PLEWA</name>
<keyword evidence="7" id="KW-0882">Thioester bond</keyword>
<dbReference type="InterPro" id="IPR000020">
    <property type="entry name" value="Anaphylatoxin/fibulin"/>
</dbReference>
<dbReference type="InterPro" id="IPR002890">
    <property type="entry name" value="MG2"/>
</dbReference>
<evidence type="ECO:0000259" key="11">
    <source>
        <dbReference type="PROSITE" id="PS01178"/>
    </source>
</evidence>